<name>A0A5J5GKU7_9RHOB</name>
<dbReference type="EMBL" id="VYQE01000003">
    <property type="protein sequence ID" value="KAA9008102.1"/>
    <property type="molecule type" value="Genomic_DNA"/>
</dbReference>
<accession>A0A5J5GKU7</accession>
<gene>
    <name evidence="2" type="ORF">F3S47_11385</name>
</gene>
<dbReference type="InterPro" id="IPR036390">
    <property type="entry name" value="WH_DNA-bd_sf"/>
</dbReference>
<evidence type="ECO:0000256" key="1">
    <source>
        <dbReference type="SAM" id="MobiDB-lite"/>
    </source>
</evidence>
<reference evidence="2 3" key="1">
    <citation type="submission" date="2019-09" db="EMBL/GenBank/DDBJ databases">
        <authorList>
            <person name="Park J.-S."/>
            <person name="Choi H.-J."/>
        </authorList>
    </citation>
    <scope>NUCLEOTIDE SEQUENCE [LARGE SCALE GENOMIC DNA]</scope>
    <source>
        <strain evidence="2 3">176SS1-4</strain>
    </source>
</reference>
<feature type="compositionally biased region" description="Basic and acidic residues" evidence="1">
    <location>
        <begin position="178"/>
        <end position="195"/>
    </location>
</feature>
<organism evidence="2 3">
    <name type="scientific">Histidinibacterium aquaticum</name>
    <dbReference type="NCBI Taxonomy" id="2613962"/>
    <lineage>
        <taxon>Bacteria</taxon>
        <taxon>Pseudomonadati</taxon>
        <taxon>Pseudomonadota</taxon>
        <taxon>Alphaproteobacteria</taxon>
        <taxon>Rhodobacterales</taxon>
        <taxon>Paracoccaceae</taxon>
        <taxon>Histidinibacterium</taxon>
    </lineage>
</organism>
<dbReference type="Pfam" id="PF13730">
    <property type="entry name" value="HTH_36"/>
    <property type="match status" value="1"/>
</dbReference>
<keyword evidence="3" id="KW-1185">Reference proteome</keyword>
<comment type="caution">
    <text evidence="2">The sequence shown here is derived from an EMBL/GenBank/DDBJ whole genome shotgun (WGS) entry which is preliminary data.</text>
</comment>
<dbReference type="AlphaFoldDB" id="A0A5J5GKU7"/>
<evidence type="ECO:0000313" key="3">
    <source>
        <dbReference type="Proteomes" id="UP000326554"/>
    </source>
</evidence>
<sequence>MQRAERMKGQARTRRRAIQPGAWRVVRHDWCRFMRRDHNLTASARLVGIALALDYANKETGRCNPGHGELARAVGVSIKTVRRAVFELEARSWIARTPSYGREKGSQYTFLSRAEIVSLPSSKGVASDPLFASERGAEVTPFSADKGGQECPYEDAKGGQPCPERGSGVSTPYYKAKPSNETKGGDPGLEPRSKQSENPMVIAAVERAVARYRDGRPEAFLDLEPWEIRHLLAAGLLTDEELEATGLAKS</sequence>
<dbReference type="SUPFAM" id="SSF46785">
    <property type="entry name" value="Winged helix' DNA-binding domain"/>
    <property type="match status" value="1"/>
</dbReference>
<feature type="region of interest" description="Disordered" evidence="1">
    <location>
        <begin position="142"/>
        <end position="199"/>
    </location>
</feature>
<protein>
    <submittedName>
        <fullName evidence="2">Helix-turn-helix domain-containing protein</fullName>
    </submittedName>
</protein>
<evidence type="ECO:0000313" key="2">
    <source>
        <dbReference type="EMBL" id="KAA9008102.1"/>
    </source>
</evidence>
<dbReference type="Proteomes" id="UP000326554">
    <property type="component" value="Unassembled WGS sequence"/>
</dbReference>
<proteinExistence type="predicted"/>